<keyword evidence="2 3" id="KW-0808">Transferase</keyword>
<comment type="caution">
    <text evidence="3">The sequence shown here is derived from an EMBL/GenBank/DDBJ whole genome shotgun (WGS) entry which is preliminary data.</text>
</comment>
<evidence type="ECO:0000313" key="4">
    <source>
        <dbReference type="Proteomes" id="UP000304880"/>
    </source>
</evidence>
<dbReference type="AlphaFoldDB" id="A0A5C4R8W0"/>
<dbReference type="GO" id="GO:0016758">
    <property type="term" value="F:hexosyltransferase activity"/>
    <property type="evidence" value="ECO:0007669"/>
    <property type="project" value="TreeGrafter"/>
</dbReference>
<dbReference type="NCBIfam" id="TIGR00696">
    <property type="entry name" value="wecG_tagA_cpsF"/>
    <property type="match status" value="1"/>
</dbReference>
<evidence type="ECO:0000256" key="1">
    <source>
        <dbReference type="ARBA" id="ARBA00022676"/>
    </source>
</evidence>
<dbReference type="EMBL" id="VDDC01000009">
    <property type="protein sequence ID" value="TNH40379.1"/>
    <property type="molecule type" value="Genomic_DNA"/>
</dbReference>
<evidence type="ECO:0000313" key="3">
    <source>
        <dbReference type="EMBL" id="TNH40379.1"/>
    </source>
</evidence>
<dbReference type="Proteomes" id="UP000304880">
    <property type="component" value="Unassembled WGS sequence"/>
</dbReference>
<dbReference type="PANTHER" id="PTHR34136">
    <property type="match status" value="1"/>
</dbReference>
<evidence type="ECO:0000256" key="2">
    <source>
        <dbReference type="ARBA" id="ARBA00022679"/>
    </source>
</evidence>
<keyword evidence="1" id="KW-0328">Glycosyltransferase</keyword>
<proteinExistence type="predicted"/>
<keyword evidence="4" id="KW-1185">Reference proteome</keyword>
<protein>
    <submittedName>
        <fullName evidence="3">WecB/TagA/CpsF family glycosyltransferase</fullName>
    </submittedName>
</protein>
<dbReference type="InterPro" id="IPR004629">
    <property type="entry name" value="WecG_TagA_CpsF"/>
</dbReference>
<dbReference type="PANTHER" id="PTHR34136:SF1">
    <property type="entry name" value="UDP-N-ACETYL-D-MANNOSAMINURONIC ACID TRANSFERASE"/>
    <property type="match status" value="1"/>
</dbReference>
<gene>
    <name evidence="3" type="ORF">FHD67_05205</name>
</gene>
<dbReference type="CDD" id="cd06533">
    <property type="entry name" value="Glyco_transf_WecG_TagA"/>
    <property type="match status" value="1"/>
</dbReference>
<accession>A0A5C4R8W0</accession>
<dbReference type="Pfam" id="PF03808">
    <property type="entry name" value="Glyco_tran_WecG"/>
    <property type="match status" value="1"/>
</dbReference>
<name>A0A5C4R8W0_9RHOB</name>
<sequence length="252" mass="26952">MQFAIGDDRVALTVPDRQALLSIVETRLAAGQGFALATMNVDHLEKLRSDADFRMAYAQHDLIVADGNPVVWLARLGGQRVSLVPGSDLVQPLCALAARLDRGVAILAGTEEGGQDAARRLIAAHAGLTVSLVAAPGFPFDPHGAEADALLDRLNASGASLCLLALGAPRQEILAARGRRICPQVGFASVGAGIDFVTGKQRRAPRLFRAARMEWLWRAALSPKRLGPRYVRGALILPGHALRALRERPRQS</sequence>
<organism evidence="3 4">
    <name type="scientific">Paracoccus haeundaensis</name>
    <dbReference type="NCBI Taxonomy" id="225362"/>
    <lineage>
        <taxon>Bacteria</taxon>
        <taxon>Pseudomonadati</taxon>
        <taxon>Pseudomonadota</taxon>
        <taxon>Alphaproteobacteria</taxon>
        <taxon>Rhodobacterales</taxon>
        <taxon>Paracoccaceae</taxon>
        <taxon>Paracoccus</taxon>
    </lineage>
</organism>
<reference evidence="3 4" key="1">
    <citation type="submission" date="2019-06" db="EMBL/GenBank/DDBJ databases">
        <authorList>
            <person name="Li J."/>
        </authorList>
    </citation>
    <scope>NUCLEOTIDE SEQUENCE [LARGE SCALE GENOMIC DNA]</scope>
    <source>
        <strain evidence="3 4">CGMCC 1.8012</strain>
    </source>
</reference>